<protein>
    <submittedName>
        <fullName evidence="2">Periplasmic protein</fullName>
    </submittedName>
</protein>
<evidence type="ECO:0000313" key="2">
    <source>
        <dbReference type="EMBL" id="STX63312.1"/>
    </source>
</evidence>
<name>A0A378K0S0_9GAMM</name>
<dbReference type="Proteomes" id="UP000254040">
    <property type="component" value="Unassembled WGS sequence"/>
</dbReference>
<evidence type="ECO:0000313" key="3">
    <source>
        <dbReference type="Proteomes" id="UP000054985"/>
    </source>
</evidence>
<dbReference type="EMBL" id="UGOG01000001">
    <property type="protein sequence ID" value="STX63312.1"/>
    <property type="molecule type" value="Genomic_DNA"/>
</dbReference>
<dbReference type="RefSeq" id="WP_028385180.1">
    <property type="nucleotide sequence ID" value="NZ_CAAAJG010000033.1"/>
</dbReference>
<dbReference type="STRING" id="39962.Lmor_2968"/>
<accession>A0A378K0S0</accession>
<evidence type="ECO:0000313" key="1">
    <source>
        <dbReference type="EMBL" id="KTD30861.1"/>
    </source>
</evidence>
<dbReference type="Proteomes" id="UP000054985">
    <property type="component" value="Unassembled WGS sequence"/>
</dbReference>
<dbReference type="AlphaFoldDB" id="A0A378K0S0"/>
<sequence length="150" mass="16924">MIVRLFALFGILVFCQPIWSFTCYYTLVKDNCWTNYDVSVDVIDASNTNKVFSLTVPKGKSWGRVEFSCTAAQSLLYYSRYSPVFWQSEKGKTYPALRNWTLPGKINPGDLAWTIPVCFPADFSQVPLPPDAKGNCKCDFSSIPEPKPAQ</sequence>
<organism evidence="2 4">
    <name type="scientific">Legionella moravica</name>
    <dbReference type="NCBI Taxonomy" id="39962"/>
    <lineage>
        <taxon>Bacteria</taxon>
        <taxon>Pseudomonadati</taxon>
        <taxon>Pseudomonadota</taxon>
        <taxon>Gammaproteobacteria</taxon>
        <taxon>Legionellales</taxon>
        <taxon>Legionellaceae</taxon>
        <taxon>Legionella</taxon>
    </lineage>
</organism>
<reference evidence="1 3" key="1">
    <citation type="submission" date="2015-11" db="EMBL/GenBank/DDBJ databases">
        <title>Genomic analysis of 38 Legionella species identifies large and diverse effector repertoires.</title>
        <authorList>
            <person name="Burstein D."/>
            <person name="Amaro F."/>
            <person name="Zusman T."/>
            <person name="Lifshitz Z."/>
            <person name="Cohen O."/>
            <person name="Gilbert J.A."/>
            <person name="Pupko T."/>
            <person name="Shuman H.A."/>
            <person name="Segal G."/>
        </authorList>
    </citation>
    <scope>NUCLEOTIDE SEQUENCE [LARGE SCALE GENOMIC DNA]</scope>
    <source>
        <strain evidence="1 3">ATCC 43877</strain>
    </source>
</reference>
<evidence type="ECO:0000313" key="4">
    <source>
        <dbReference type="Proteomes" id="UP000254040"/>
    </source>
</evidence>
<reference evidence="2 4" key="2">
    <citation type="submission" date="2018-06" db="EMBL/GenBank/DDBJ databases">
        <authorList>
            <consortium name="Pathogen Informatics"/>
            <person name="Doyle S."/>
        </authorList>
    </citation>
    <scope>NUCLEOTIDE SEQUENCE [LARGE SCALE GENOMIC DNA]</scope>
    <source>
        <strain evidence="2 4">NCTC12239</strain>
    </source>
</reference>
<proteinExistence type="predicted"/>
<keyword evidence="3" id="KW-1185">Reference proteome</keyword>
<dbReference type="OrthoDB" id="5648361at2"/>
<dbReference type="EMBL" id="LNYN01000042">
    <property type="protein sequence ID" value="KTD30861.1"/>
    <property type="molecule type" value="Genomic_DNA"/>
</dbReference>
<gene>
    <name evidence="1" type="ORF">Lmor_2968</name>
    <name evidence="2" type="ORF">NCTC12239_02255</name>
</gene>